<reference evidence="2 3" key="1">
    <citation type="submission" date="2019-03" db="EMBL/GenBank/DDBJ databases">
        <title>Genomic Encyclopedia of Archaeal and Bacterial Type Strains, Phase II (KMG-II): from individual species to whole genera.</title>
        <authorList>
            <person name="Goeker M."/>
        </authorList>
    </citation>
    <scope>NUCLEOTIDE SEQUENCE [LARGE SCALE GENOMIC DNA]</scope>
    <source>
        <strain evidence="2 3">DSM 28213</strain>
    </source>
</reference>
<evidence type="ECO:0000313" key="3">
    <source>
        <dbReference type="Proteomes" id="UP000295215"/>
    </source>
</evidence>
<evidence type="ECO:0000313" key="2">
    <source>
        <dbReference type="EMBL" id="TDS64244.1"/>
    </source>
</evidence>
<feature type="signal peptide" evidence="1">
    <location>
        <begin position="1"/>
        <end position="17"/>
    </location>
</feature>
<keyword evidence="1" id="KW-0732">Signal</keyword>
<proteinExistence type="predicted"/>
<protein>
    <submittedName>
        <fullName evidence="2">Uncharacterized protein</fullName>
    </submittedName>
</protein>
<dbReference type="EMBL" id="SOAG01000005">
    <property type="protein sequence ID" value="TDS64244.1"/>
    <property type="molecule type" value="Genomic_DNA"/>
</dbReference>
<feature type="chain" id="PRO_5020765155" evidence="1">
    <location>
        <begin position="18"/>
        <end position="157"/>
    </location>
</feature>
<dbReference type="Proteomes" id="UP000295215">
    <property type="component" value="Unassembled WGS sequence"/>
</dbReference>
<evidence type="ECO:0000256" key="1">
    <source>
        <dbReference type="SAM" id="SignalP"/>
    </source>
</evidence>
<gene>
    <name evidence="2" type="ORF">C8P70_10593</name>
</gene>
<sequence>MKSCIFFLLLVSAVCFGQKNSSTVYRPYEINEKNLAKVLSFANDTLFQYLFLIKERELKNELANYFKSATGCSGKIKDIEVITHNNSYFLKSTYSNQSVILTLLHLTEIPNIETYFLILGSNNCISPSGHEPCFPAINSYNNKKYNKSCTCFSTKKN</sequence>
<keyword evidence="3" id="KW-1185">Reference proteome</keyword>
<accession>A0A4R7F7Q1</accession>
<organism evidence="2 3">
    <name type="scientific">Myroides indicus</name>
    <dbReference type="NCBI Taxonomy" id="1323422"/>
    <lineage>
        <taxon>Bacteria</taxon>
        <taxon>Pseudomonadati</taxon>
        <taxon>Bacteroidota</taxon>
        <taxon>Flavobacteriia</taxon>
        <taxon>Flavobacteriales</taxon>
        <taxon>Flavobacteriaceae</taxon>
        <taxon>Myroides</taxon>
    </lineage>
</organism>
<comment type="caution">
    <text evidence="2">The sequence shown here is derived from an EMBL/GenBank/DDBJ whole genome shotgun (WGS) entry which is preliminary data.</text>
</comment>
<dbReference type="AlphaFoldDB" id="A0A4R7F7Q1"/>
<name>A0A4R7F7Q1_9FLAO</name>
<dbReference type="RefSeq" id="WP_133711937.1">
    <property type="nucleotide sequence ID" value="NZ_SOAG01000005.1"/>
</dbReference>